<gene>
    <name evidence="1" type="ORF">HUT08_20380</name>
</gene>
<protein>
    <submittedName>
        <fullName evidence="1">Uncharacterized protein</fullName>
    </submittedName>
</protein>
<dbReference type="AlphaFoldDB" id="A0A7H8NCK5"/>
<evidence type="ECO:0000313" key="2">
    <source>
        <dbReference type="Proteomes" id="UP000509303"/>
    </source>
</evidence>
<dbReference type="Proteomes" id="UP000509303">
    <property type="component" value="Chromosome"/>
</dbReference>
<evidence type="ECO:0000313" key="1">
    <source>
        <dbReference type="EMBL" id="QKW51498.1"/>
    </source>
</evidence>
<reference evidence="1 2" key="1">
    <citation type="submission" date="2020-06" db="EMBL/GenBank/DDBJ databases">
        <title>Genome mining for natural products.</title>
        <authorList>
            <person name="Zhang B."/>
            <person name="Shi J."/>
            <person name="Ge H."/>
        </authorList>
    </citation>
    <scope>NUCLEOTIDE SEQUENCE [LARGE SCALE GENOMIC DNA]</scope>
    <source>
        <strain evidence="1 2">NA00687</strain>
    </source>
</reference>
<dbReference type="RefSeq" id="WP_176163217.1">
    <property type="nucleotide sequence ID" value="NZ_CP054929.1"/>
</dbReference>
<organism evidence="1 2">
    <name type="scientific">Streptomyces buecherae</name>
    <dbReference type="NCBI Taxonomy" id="2763006"/>
    <lineage>
        <taxon>Bacteria</taxon>
        <taxon>Bacillati</taxon>
        <taxon>Actinomycetota</taxon>
        <taxon>Actinomycetes</taxon>
        <taxon>Kitasatosporales</taxon>
        <taxon>Streptomycetaceae</taxon>
        <taxon>Streptomyces</taxon>
    </lineage>
</organism>
<proteinExistence type="predicted"/>
<dbReference type="EMBL" id="CP054929">
    <property type="protein sequence ID" value="QKW51498.1"/>
    <property type="molecule type" value="Genomic_DNA"/>
</dbReference>
<accession>A0A7H8NCK5</accession>
<keyword evidence="2" id="KW-1185">Reference proteome</keyword>
<sequence length="182" mass="20250">MTATRPPLRVENLGIALEALGWSPVPYLSRAATRTEMLGLLRFIVEAELCMLELDEEEREIEGYMAGLDTRARQETASDKEYAEVYLKHWANLIARGVRRNGFQSMAMLESYDTVGGAGAAAGALTFAVLQLLRIPGTREVATGEVGTPRVVRVALEKARPFIHEARQHVDHGQRELKRLGY</sequence>
<name>A0A7H8NCK5_9ACTN</name>